<dbReference type="InterPro" id="IPR051209">
    <property type="entry name" value="FAD-bind_Monooxygenase_sf"/>
</dbReference>
<organism evidence="1 2">
    <name type="scientific">Mycolicibacterium parafortuitum</name>
    <name type="common">Mycobacterium parafortuitum</name>
    <dbReference type="NCBI Taxonomy" id="39692"/>
    <lineage>
        <taxon>Bacteria</taxon>
        <taxon>Bacillati</taxon>
        <taxon>Actinomycetota</taxon>
        <taxon>Actinomycetes</taxon>
        <taxon>Mycobacteriales</taxon>
        <taxon>Mycobacteriaceae</taxon>
        <taxon>Mycolicibacterium</taxon>
    </lineage>
</organism>
<dbReference type="RefSeq" id="WP_163769141.1">
    <property type="nucleotide sequence ID" value="NZ_AP022598.1"/>
</dbReference>
<evidence type="ECO:0000313" key="2">
    <source>
        <dbReference type="Proteomes" id="UP000466554"/>
    </source>
</evidence>
<dbReference type="SUPFAM" id="SSF51905">
    <property type="entry name" value="FAD/NAD(P)-binding domain"/>
    <property type="match status" value="2"/>
</dbReference>
<dbReference type="PANTHER" id="PTHR42877">
    <property type="entry name" value="L-ORNITHINE N(5)-MONOOXYGENASE-RELATED"/>
    <property type="match status" value="1"/>
</dbReference>
<reference evidence="1 2" key="1">
    <citation type="journal article" date="2019" name="Emerg. Microbes Infect.">
        <title>Comprehensive subspecies identification of 175 nontuberculous mycobacteria species based on 7547 genomic profiles.</title>
        <authorList>
            <person name="Matsumoto Y."/>
            <person name="Kinjo T."/>
            <person name="Motooka D."/>
            <person name="Nabeya D."/>
            <person name="Jung N."/>
            <person name="Uechi K."/>
            <person name="Horii T."/>
            <person name="Iida T."/>
            <person name="Fujita J."/>
            <person name="Nakamura S."/>
        </authorList>
    </citation>
    <scope>NUCLEOTIDE SEQUENCE [LARGE SCALE GENOMIC DNA]</scope>
    <source>
        <strain evidence="1 2">JCM 6367</strain>
    </source>
</reference>
<dbReference type="Pfam" id="PF13738">
    <property type="entry name" value="Pyr_redox_3"/>
    <property type="match status" value="1"/>
</dbReference>
<keyword evidence="1" id="KW-0560">Oxidoreductase</keyword>
<dbReference type="PRINTS" id="PR00411">
    <property type="entry name" value="PNDRDTASEI"/>
</dbReference>
<keyword evidence="1" id="KW-0503">Monooxygenase</keyword>
<dbReference type="PRINTS" id="PR00368">
    <property type="entry name" value="FADPNR"/>
</dbReference>
<name>A0A7I7UAU5_MYCPF</name>
<accession>A0A7I7UAU5</accession>
<dbReference type="PANTHER" id="PTHR42877:SF4">
    <property type="entry name" value="FAD_NAD(P)-BINDING DOMAIN-CONTAINING PROTEIN-RELATED"/>
    <property type="match status" value="1"/>
</dbReference>
<sequence length="668" mass="73188">MPHLTGADVRSPELMRLTGLPFDDGDEVLRAAIDDASVPALLMSMVHMTGDLSILDELPRPFLLIAMDLQGAMSEPDKQTVRDRAFQIARDYRDRGCPPPFVPDEHQLRVMLDVISAGQVSGDLVDYIAADLRITGADQDGPALSSTREQRAAFPVVVIGCGEAGILAGIKLKQAGVPFTIVERQSGAGGTWLANRYPGCRVDIASQYYTYSFEPTDHWEHHYATQPEILTYLNDVMARHGIAEHTRFGTEVLGADWDDAACLWRVRVRPAGGTADGPVEELSARGLICAVGQFSTPVIPDVPGVDDFRGPMCHTADWDDTLDLTGKRVAVIGAGASGFQLVPAIAGTAAHVDVYQRTPQWMAPNIHYHERVGDGARWATRHLPYYGRWLRFVSWWPIADALDEQITIDPEWDTGGLSVSAGNQGIRDMFTAWMRAFTDDEDLLAKVTPNYPPMAKRTLQDDGTWLTTLQRDDVELITGGIIAITADGVTGADGVHRRADVLVWATGFDVNHQLGPIDIRGVGGAGLNETWGDAAYAYLGVTVSDFPNFYCMFGPGTNAVNGASLIYNSECQMRYILGCIDMVLASGAGAAAPRAAVCRDYDRRSQARLQTMVYAHPSVSSYYKNSAGELPTLFAWRIADYWKWTRRPDPADYDFTRPSSGPRLQEDS</sequence>
<dbReference type="InterPro" id="IPR036188">
    <property type="entry name" value="FAD/NAD-bd_sf"/>
</dbReference>
<dbReference type="Proteomes" id="UP000466554">
    <property type="component" value="Chromosome"/>
</dbReference>
<protein>
    <submittedName>
        <fullName evidence="1">Monooxygenase</fullName>
    </submittedName>
</protein>
<evidence type="ECO:0000313" key="1">
    <source>
        <dbReference type="EMBL" id="BBY78538.1"/>
    </source>
</evidence>
<dbReference type="Gene3D" id="3.50.50.60">
    <property type="entry name" value="FAD/NAD(P)-binding domain"/>
    <property type="match status" value="2"/>
</dbReference>
<dbReference type="GO" id="GO:0004497">
    <property type="term" value="F:monooxygenase activity"/>
    <property type="evidence" value="ECO:0007669"/>
    <property type="project" value="UniProtKB-KW"/>
</dbReference>
<dbReference type="AlphaFoldDB" id="A0A7I7UAU5"/>
<proteinExistence type="predicted"/>
<dbReference type="EMBL" id="AP022598">
    <property type="protein sequence ID" value="BBY78538.1"/>
    <property type="molecule type" value="Genomic_DNA"/>
</dbReference>
<gene>
    <name evidence="1" type="ORF">MPRF_54370</name>
</gene>